<dbReference type="InterPro" id="IPR043144">
    <property type="entry name" value="Mal/L-sulf/L-lact_DH-like_ah"/>
</dbReference>
<evidence type="ECO:0000313" key="3">
    <source>
        <dbReference type="EMBL" id="BAK34010.1"/>
    </source>
</evidence>
<dbReference type="SUPFAM" id="SSF89733">
    <property type="entry name" value="L-sulfolactate dehydrogenase-like"/>
    <property type="match status" value="1"/>
</dbReference>
<dbReference type="InterPro" id="IPR036111">
    <property type="entry name" value="Mal/L-sulfo/L-lacto_DH-like_sf"/>
</dbReference>
<name>F5XMT7_MICPN</name>
<dbReference type="Pfam" id="PF02615">
    <property type="entry name" value="Ldh_2"/>
    <property type="match status" value="1"/>
</dbReference>
<evidence type="ECO:0000256" key="2">
    <source>
        <dbReference type="ARBA" id="ARBA00023002"/>
    </source>
</evidence>
<dbReference type="HOGENOM" id="CLU_040452_0_0_11"/>
<dbReference type="InterPro" id="IPR043143">
    <property type="entry name" value="Mal/L-sulf/L-lact_DH-like_NADP"/>
</dbReference>
<dbReference type="KEGG" id="mph:MLP_09960"/>
<keyword evidence="2" id="KW-0560">Oxidoreductase</keyword>
<evidence type="ECO:0000256" key="1">
    <source>
        <dbReference type="ARBA" id="ARBA00006056"/>
    </source>
</evidence>
<dbReference type="PANTHER" id="PTHR11091:SF0">
    <property type="entry name" value="MALATE DEHYDROGENASE"/>
    <property type="match status" value="1"/>
</dbReference>
<accession>F5XMT7</accession>
<dbReference type="AlphaFoldDB" id="F5XMT7"/>
<dbReference type="RefSeq" id="WP_013861893.1">
    <property type="nucleotide sequence ID" value="NC_015635.1"/>
</dbReference>
<evidence type="ECO:0000313" key="4">
    <source>
        <dbReference type="Proteomes" id="UP000007947"/>
    </source>
</evidence>
<dbReference type="InterPro" id="IPR006594">
    <property type="entry name" value="LisH"/>
</dbReference>
<organism evidence="3 4">
    <name type="scientific">Microlunatus phosphovorus (strain ATCC 700054 / DSM 10555 / JCM 9379 / NBRC 101784 / NCIMB 13414 / VKM Ac-1990 / NM-1)</name>
    <dbReference type="NCBI Taxonomy" id="1032480"/>
    <lineage>
        <taxon>Bacteria</taxon>
        <taxon>Bacillati</taxon>
        <taxon>Actinomycetota</taxon>
        <taxon>Actinomycetes</taxon>
        <taxon>Propionibacteriales</taxon>
        <taxon>Propionibacteriaceae</taxon>
        <taxon>Microlunatus</taxon>
    </lineage>
</organism>
<comment type="similarity">
    <text evidence="1">Belongs to the LDH2/MDH2 oxidoreductase family.</text>
</comment>
<dbReference type="eggNOG" id="COG2055">
    <property type="taxonomic scope" value="Bacteria"/>
</dbReference>
<sequence length="323" mass="33553">MTVVQQDELIRLCVDALVQVGAEQTAATTLAEATVEAELLGIRAVGVAHLFDYLAGYREGRITAGARPVVRRVAPAVVEVDADRGLAQVAFAEARAELLSATTSSGIAALWIKGSFTCGELGYYPRSLARQGLLGLAVANATALMSLGGAPHSVLGTNPVAYAVPRPGQLPLVIDQASSATAYVNIRAAAAGGRSIPPGWALGPDGRPTEDAKTALHGTLLPFGGHRGGNIALLVELLATLSGASFSLDSPPFDRGTESPAIGVFILCIDPQVFGGSLDRITTYLDRLTAEHQVRLPALEVTEIAQQADLDPALLDRLRHAAG</sequence>
<reference evidence="3 4" key="1">
    <citation type="submission" date="2011-05" db="EMBL/GenBank/DDBJ databases">
        <title>Whole genome sequence of Microlunatus phosphovorus NM-1.</title>
        <authorList>
            <person name="Hosoyama A."/>
            <person name="Sasaki K."/>
            <person name="Harada T."/>
            <person name="Igarashi R."/>
            <person name="Kawakoshi A."/>
            <person name="Sasagawa M."/>
            <person name="Fukada J."/>
            <person name="Nakamura S."/>
            <person name="Katano Y."/>
            <person name="Hanada S."/>
            <person name="Kamagata Y."/>
            <person name="Nakamura N."/>
            <person name="Yamazaki S."/>
            <person name="Fujita N."/>
        </authorList>
    </citation>
    <scope>NUCLEOTIDE SEQUENCE [LARGE SCALE GENOMIC DNA]</scope>
    <source>
        <strain evidence="4">ATCC 700054 / DSM 10555 / JCM 9379 / NBRC 101784 / NCIMB 13414 / VKM Ac-1990 / NM-1</strain>
    </source>
</reference>
<dbReference type="GO" id="GO:0016491">
    <property type="term" value="F:oxidoreductase activity"/>
    <property type="evidence" value="ECO:0007669"/>
    <property type="project" value="UniProtKB-KW"/>
</dbReference>
<protein>
    <submittedName>
        <fullName evidence="3">Oxidoreductase</fullName>
    </submittedName>
</protein>
<dbReference type="Gene3D" id="1.10.1530.10">
    <property type="match status" value="1"/>
</dbReference>
<proteinExistence type="inferred from homology"/>
<dbReference type="PANTHER" id="PTHR11091">
    <property type="entry name" value="OXIDOREDUCTASE-RELATED"/>
    <property type="match status" value="1"/>
</dbReference>
<dbReference type="STRING" id="1032480.MLP_09960"/>
<dbReference type="Gene3D" id="3.30.1370.60">
    <property type="entry name" value="Hypothetical oxidoreductase yiak, domain 2"/>
    <property type="match status" value="1"/>
</dbReference>
<dbReference type="PROSITE" id="PS50896">
    <property type="entry name" value="LISH"/>
    <property type="match status" value="1"/>
</dbReference>
<dbReference type="InterPro" id="IPR003767">
    <property type="entry name" value="Malate/L-lactate_DH-like"/>
</dbReference>
<dbReference type="Proteomes" id="UP000007947">
    <property type="component" value="Chromosome"/>
</dbReference>
<dbReference type="EMBL" id="AP012204">
    <property type="protein sequence ID" value="BAK34010.1"/>
    <property type="molecule type" value="Genomic_DNA"/>
</dbReference>
<gene>
    <name evidence="3" type="ordered locus">MLP_09960</name>
</gene>
<keyword evidence="4" id="KW-1185">Reference proteome</keyword>